<feature type="domain" description="EamA" evidence="3">
    <location>
        <begin position="3"/>
        <end position="140"/>
    </location>
</feature>
<dbReference type="SUPFAM" id="SSF103481">
    <property type="entry name" value="Multidrug resistance efflux transporter EmrE"/>
    <property type="match status" value="1"/>
</dbReference>
<dbReference type="Proteomes" id="UP000095488">
    <property type="component" value="Unassembled WGS sequence"/>
</dbReference>
<feature type="transmembrane region" description="Helical" evidence="2">
    <location>
        <begin position="32"/>
        <end position="49"/>
    </location>
</feature>
<organism evidence="4 5">
    <name type="scientific">Sarcina ventriculi</name>
    <name type="common">Clostridium ventriculi</name>
    <dbReference type="NCBI Taxonomy" id="1267"/>
    <lineage>
        <taxon>Bacteria</taxon>
        <taxon>Bacillati</taxon>
        <taxon>Bacillota</taxon>
        <taxon>Clostridia</taxon>
        <taxon>Eubacteriales</taxon>
        <taxon>Clostridiaceae</taxon>
        <taxon>Sarcina</taxon>
    </lineage>
</organism>
<evidence type="ECO:0000313" key="4">
    <source>
        <dbReference type="EMBL" id="CUN62823.1"/>
    </source>
</evidence>
<sequence>MQLWLIYALLGAFTASMTTIFTKIGVSNLSPSLAATIKGIIMAIFLIGVSFMRQDFTVGNASIFDYKKDLLFLVLTGICGALSWVFMNMALKYGNVTQVAPIDKMSVVMSVVIAMLLFKETLSIKGILGVILIALGGILVALN</sequence>
<feature type="transmembrane region" description="Helical" evidence="2">
    <location>
        <begin position="70"/>
        <end position="87"/>
    </location>
</feature>
<keyword evidence="2" id="KW-1133">Transmembrane helix</keyword>
<dbReference type="InterPro" id="IPR037185">
    <property type="entry name" value="EmrE-like"/>
</dbReference>
<keyword evidence="5" id="KW-1185">Reference proteome</keyword>
<dbReference type="EMBL" id="CYZR01000002">
    <property type="protein sequence ID" value="CUN62823.1"/>
    <property type="molecule type" value="Genomic_DNA"/>
</dbReference>
<reference evidence="4 5" key="1">
    <citation type="submission" date="2015-09" db="EMBL/GenBank/DDBJ databases">
        <authorList>
            <consortium name="Pathogen Informatics"/>
        </authorList>
    </citation>
    <scope>NUCLEOTIDE SEQUENCE [LARGE SCALE GENOMIC DNA]</scope>
    <source>
        <strain evidence="4 5">2789STDY5834858</strain>
    </source>
</reference>
<accession>A0ABM9UPR7</accession>
<dbReference type="PANTHER" id="PTHR22911">
    <property type="entry name" value="ACYL-MALONYL CONDENSING ENZYME-RELATED"/>
    <property type="match status" value="1"/>
</dbReference>
<evidence type="ECO:0000313" key="5">
    <source>
        <dbReference type="Proteomes" id="UP000095488"/>
    </source>
</evidence>
<comment type="similarity">
    <text evidence="1">Belongs to the EamA transporter family.</text>
</comment>
<keyword evidence="2" id="KW-0812">Transmembrane</keyword>
<comment type="caution">
    <text evidence="4">The sequence shown here is derived from an EMBL/GenBank/DDBJ whole genome shotgun (WGS) entry which is preliminary data.</text>
</comment>
<dbReference type="Gene3D" id="1.10.3730.20">
    <property type="match status" value="1"/>
</dbReference>
<evidence type="ECO:0000256" key="1">
    <source>
        <dbReference type="ARBA" id="ARBA00007362"/>
    </source>
</evidence>
<evidence type="ECO:0000259" key="3">
    <source>
        <dbReference type="Pfam" id="PF00892"/>
    </source>
</evidence>
<dbReference type="Pfam" id="PF00892">
    <property type="entry name" value="EamA"/>
    <property type="match status" value="1"/>
</dbReference>
<evidence type="ECO:0000256" key="2">
    <source>
        <dbReference type="SAM" id="Phobius"/>
    </source>
</evidence>
<name>A0ABM9UPR7_SARVE</name>
<feature type="transmembrane region" description="Helical" evidence="2">
    <location>
        <begin position="125"/>
        <end position="142"/>
    </location>
</feature>
<dbReference type="PANTHER" id="PTHR22911:SF137">
    <property type="entry name" value="SOLUTE CARRIER FAMILY 35 MEMBER G2-RELATED"/>
    <property type="match status" value="1"/>
</dbReference>
<gene>
    <name evidence="4" type="ORF">ERS852473_00674</name>
</gene>
<dbReference type="RefSeq" id="WP_055257638.1">
    <property type="nucleotide sequence ID" value="NZ_BCMV01000036.1"/>
</dbReference>
<dbReference type="InterPro" id="IPR000620">
    <property type="entry name" value="EamA_dom"/>
</dbReference>
<keyword evidence="2" id="KW-0472">Membrane</keyword>
<protein>
    <submittedName>
        <fullName evidence="4">Phosphonate utilization associated putative membrane protein</fullName>
    </submittedName>
</protein>
<proteinExistence type="inferred from homology"/>